<reference evidence="4" key="1">
    <citation type="submission" date="2025-08" db="UniProtKB">
        <authorList>
            <consortium name="RefSeq"/>
        </authorList>
    </citation>
    <scope>IDENTIFICATION</scope>
    <source>
        <tissue evidence="4">Sperm</tissue>
    </source>
</reference>
<feature type="compositionally biased region" description="Pro residues" evidence="1">
    <location>
        <begin position="170"/>
        <end position="194"/>
    </location>
</feature>
<dbReference type="Proteomes" id="UP001318040">
    <property type="component" value="Chromosome 43"/>
</dbReference>
<dbReference type="CDD" id="cd00821">
    <property type="entry name" value="PH"/>
    <property type="match status" value="1"/>
</dbReference>
<organism evidence="3 4">
    <name type="scientific">Petromyzon marinus</name>
    <name type="common">Sea lamprey</name>
    <dbReference type="NCBI Taxonomy" id="7757"/>
    <lineage>
        <taxon>Eukaryota</taxon>
        <taxon>Metazoa</taxon>
        <taxon>Chordata</taxon>
        <taxon>Craniata</taxon>
        <taxon>Vertebrata</taxon>
        <taxon>Cyclostomata</taxon>
        <taxon>Hyperoartia</taxon>
        <taxon>Petromyzontiformes</taxon>
        <taxon>Petromyzontidae</taxon>
        <taxon>Petromyzon</taxon>
    </lineage>
</organism>
<dbReference type="InterPro" id="IPR051707">
    <property type="entry name" value="PI-Interact_SigTrans_Reg"/>
</dbReference>
<keyword evidence="3" id="KW-1185">Reference proteome</keyword>
<dbReference type="Pfam" id="PF00169">
    <property type="entry name" value="PH"/>
    <property type="match status" value="1"/>
</dbReference>
<dbReference type="PANTHER" id="PTHR14336">
    <property type="entry name" value="TANDEM PH DOMAIN CONTAINING PROTEIN"/>
    <property type="match status" value="1"/>
</dbReference>
<evidence type="ECO:0000313" key="3">
    <source>
        <dbReference type="Proteomes" id="UP001318040"/>
    </source>
</evidence>
<dbReference type="InterPro" id="IPR011993">
    <property type="entry name" value="PH-like_dom_sf"/>
</dbReference>
<dbReference type="Gene3D" id="2.30.29.30">
    <property type="entry name" value="Pleckstrin-homology domain (PH domain)/Phosphotyrosine-binding domain (PTB)"/>
    <property type="match status" value="1"/>
</dbReference>
<dbReference type="SMART" id="SM00233">
    <property type="entry name" value="PH"/>
    <property type="match status" value="1"/>
</dbReference>
<evidence type="ECO:0000256" key="1">
    <source>
        <dbReference type="SAM" id="MobiDB-lite"/>
    </source>
</evidence>
<proteinExistence type="predicted"/>
<dbReference type="AlphaFoldDB" id="A0AAJ7TXZ1"/>
<accession>A0AAJ7TXZ1</accession>
<name>A0AAJ7TXZ1_PETMA</name>
<dbReference type="RefSeq" id="XP_032826107.1">
    <property type="nucleotide sequence ID" value="XM_032970216.1"/>
</dbReference>
<gene>
    <name evidence="4" type="primary">LOC116951525</name>
</gene>
<dbReference type="FunFam" id="2.30.29.30:FF:000286">
    <property type="entry name" value="PH-protein kinase domain containing protein"/>
    <property type="match status" value="1"/>
</dbReference>
<dbReference type="SUPFAM" id="SSF50729">
    <property type="entry name" value="PH domain-like"/>
    <property type="match status" value="1"/>
</dbReference>
<dbReference type="InterPro" id="IPR001849">
    <property type="entry name" value="PH_domain"/>
</dbReference>
<feature type="region of interest" description="Disordered" evidence="1">
    <location>
        <begin position="129"/>
        <end position="217"/>
    </location>
</feature>
<feature type="compositionally biased region" description="Polar residues" evidence="1">
    <location>
        <begin position="132"/>
        <end position="144"/>
    </location>
</feature>
<dbReference type="KEGG" id="pmrn:116951525"/>
<protein>
    <submittedName>
        <fullName evidence="4">Pleckstrin homology domain-containing family A member 4-like isoform X1</fullName>
    </submittedName>
</protein>
<evidence type="ECO:0000313" key="4">
    <source>
        <dbReference type="RefSeq" id="XP_032826107.1"/>
    </source>
</evidence>
<dbReference type="PROSITE" id="PS50003">
    <property type="entry name" value="PH_DOMAIN"/>
    <property type="match status" value="1"/>
</dbReference>
<sequence>MMDCGDETMEGFLEKRRDKVSFLWRRYWFRLKGGKLCYFKSRDCTSPHGVIDVNKIKTIGEVTSTGKNFSFEVVLSAEKTVILAADSNEECKSWIETLLSKSSSARRSSSQRKAVSVWYIDTPPVDRLTGALASTENGATTNRNWTRKEAHDSNSETAPPMTTQKMQPTREPPPIPQRPPSTRKPPLKTPPLPPKLRKYSTPRSQGCARPASPSLEKLTIEDSDDDHVFEEVIYDTPRPYPETLQHKDCPVKASSS</sequence>
<feature type="domain" description="PH" evidence="2">
    <location>
        <begin position="6"/>
        <end position="103"/>
    </location>
</feature>
<feature type="compositionally biased region" description="Polar residues" evidence="1">
    <location>
        <begin position="155"/>
        <end position="167"/>
    </location>
</feature>
<feature type="region of interest" description="Disordered" evidence="1">
    <location>
        <begin position="236"/>
        <end position="256"/>
    </location>
</feature>
<evidence type="ECO:0000259" key="2">
    <source>
        <dbReference type="PROSITE" id="PS50003"/>
    </source>
</evidence>